<evidence type="ECO:0000256" key="8">
    <source>
        <dbReference type="ARBA" id="ARBA00023170"/>
    </source>
</evidence>
<dbReference type="PROSITE" id="PS50262">
    <property type="entry name" value="G_PROTEIN_RECEP_F1_2"/>
    <property type="match status" value="1"/>
</dbReference>
<evidence type="ECO:0000256" key="2">
    <source>
        <dbReference type="ARBA" id="ARBA00010663"/>
    </source>
</evidence>
<feature type="transmembrane region" description="Helical" evidence="18">
    <location>
        <begin position="58"/>
        <end position="80"/>
    </location>
</feature>
<proteinExistence type="inferred from homology"/>
<evidence type="ECO:0000256" key="10">
    <source>
        <dbReference type="ARBA" id="ARBA00023224"/>
    </source>
</evidence>
<protein>
    <recommendedName>
        <fullName evidence="12">Pyroglutamylated RF-amide peptide receptor</fullName>
    </recommendedName>
    <alternativeName>
        <fullName evidence="13">AQ27</fullName>
    </alternativeName>
    <alternativeName>
        <fullName evidence="15">G-protein coupled receptor 103</fullName>
    </alternativeName>
    <alternativeName>
        <fullName evidence="14">Orexigenic neuropeptide QRFP receptor</fullName>
    </alternativeName>
    <alternativeName>
        <fullName evidence="16">SP9155</fullName>
    </alternativeName>
</protein>
<dbReference type="GO" id="GO:0004983">
    <property type="term" value="F:neuropeptide Y receptor activity"/>
    <property type="evidence" value="ECO:0007669"/>
    <property type="project" value="InterPro"/>
</dbReference>
<dbReference type="PANTHER" id="PTHR45695">
    <property type="entry name" value="LEUCOKININ RECEPTOR-RELATED"/>
    <property type="match status" value="1"/>
</dbReference>
<dbReference type="PANTHER" id="PTHR45695:SF20">
    <property type="entry name" value="PYROGLUTAMYLATED RFAMIDE PEPTIDE RECEPTOR"/>
    <property type="match status" value="1"/>
</dbReference>
<evidence type="ECO:0000313" key="20">
    <source>
        <dbReference type="Ensembl" id="ENSNMLP00000023168.1"/>
    </source>
</evidence>
<dbReference type="Pfam" id="PF00001">
    <property type="entry name" value="7tm_1"/>
    <property type="match status" value="1"/>
</dbReference>
<evidence type="ECO:0000256" key="11">
    <source>
        <dbReference type="ARBA" id="ARBA00059793"/>
    </source>
</evidence>
<keyword evidence="8 17" id="KW-0675">Receptor</keyword>
<evidence type="ECO:0000256" key="15">
    <source>
        <dbReference type="ARBA" id="ARBA00082019"/>
    </source>
</evidence>
<sequence>MADASTNSGEGSAKITPEILQKTLQYYNLTRAEFINAYNIQPLVYIPELPYCAKATFVILYVIIFVLALAGNSLVIYIILKKRAIQTATDIFICSLAVSDLLITFFCVPFTLLQNISSEWFGGVLVCKTVPFVQTTAIVTGILTMTCIAIERYQGIVFPLQMRRQYSSKRAYKMLGLVWIISVIVGSPMLFVQQVEVSGVSFLFSSYDFLYDHYHVCCQEHWRSLRHRQVYSTFIMVALFLLPLLTMLFLYTRIGIELWIHKRVGDSSVLNTMNHREKKRAVKMMITIVLLFTVCWAPFHTVHMLFEYKKYDGVTVNMIIAVVQAFGFFNSFNNPIVYAFMNENFKKSCVSTLSLCLRKPANHHHQGGAVVVPKLSVQFIKPQRRQAFIELDETAVSSKQNSNENDLLRLSQRESSKRIMGGT</sequence>
<keyword evidence="5 18" id="KW-1133">Transmembrane helix</keyword>
<feature type="transmembrane region" description="Helical" evidence="18">
    <location>
        <begin position="92"/>
        <end position="112"/>
    </location>
</feature>
<feature type="transmembrane region" description="Helical" evidence="18">
    <location>
        <begin position="319"/>
        <end position="341"/>
    </location>
</feature>
<dbReference type="PROSITE" id="PS00237">
    <property type="entry name" value="G_PROTEIN_RECEP_F1_1"/>
    <property type="match status" value="1"/>
</dbReference>
<dbReference type="FunFam" id="1.20.1070.10:FF:000227">
    <property type="entry name" value="Pyroglutamylated RFamide peptide receptor a"/>
    <property type="match status" value="1"/>
</dbReference>
<keyword evidence="3" id="KW-1003">Cell membrane</keyword>
<accession>A0A8C6TTT0</accession>
<feature type="domain" description="G-protein coupled receptors family 1 profile" evidence="19">
    <location>
        <begin position="71"/>
        <end position="338"/>
    </location>
</feature>
<dbReference type="PRINTS" id="PR01012">
    <property type="entry name" value="NRPEPTIDEYR"/>
</dbReference>
<comment type="subcellular location">
    <subcellularLocation>
        <location evidence="1">Cell membrane</location>
        <topology evidence="1">Multi-pass membrane protein</topology>
    </subcellularLocation>
</comment>
<evidence type="ECO:0000256" key="9">
    <source>
        <dbReference type="ARBA" id="ARBA00023180"/>
    </source>
</evidence>
<dbReference type="AlphaFoldDB" id="A0A8C6TTT0"/>
<dbReference type="InterPro" id="IPR000611">
    <property type="entry name" value="NPY_rcpt"/>
</dbReference>
<feature type="transmembrane region" description="Helical" evidence="18">
    <location>
        <begin position="171"/>
        <end position="192"/>
    </location>
</feature>
<evidence type="ECO:0000256" key="7">
    <source>
        <dbReference type="ARBA" id="ARBA00023136"/>
    </source>
</evidence>
<dbReference type="PRINTS" id="PR00237">
    <property type="entry name" value="GPCRRHODOPSN"/>
</dbReference>
<evidence type="ECO:0000256" key="16">
    <source>
        <dbReference type="ARBA" id="ARBA00082238"/>
    </source>
</evidence>
<organism evidence="20 21">
    <name type="scientific">Neogobius melanostomus</name>
    <name type="common">round goby</name>
    <dbReference type="NCBI Taxonomy" id="47308"/>
    <lineage>
        <taxon>Eukaryota</taxon>
        <taxon>Metazoa</taxon>
        <taxon>Chordata</taxon>
        <taxon>Craniata</taxon>
        <taxon>Vertebrata</taxon>
        <taxon>Euteleostomi</taxon>
        <taxon>Actinopterygii</taxon>
        <taxon>Neopterygii</taxon>
        <taxon>Teleostei</taxon>
        <taxon>Neoteleostei</taxon>
        <taxon>Acanthomorphata</taxon>
        <taxon>Gobiaria</taxon>
        <taxon>Gobiiformes</taxon>
        <taxon>Gobioidei</taxon>
        <taxon>Gobiidae</taxon>
        <taxon>Benthophilinae</taxon>
        <taxon>Neogobiini</taxon>
        <taxon>Neogobius</taxon>
    </lineage>
</organism>
<keyword evidence="7 18" id="KW-0472">Membrane</keyword>
<evidence type="ECO:0000256" key="12">
    <source>
        <dbReference type="ARBA" id="ARBA00070590"/>
    </source>
</evidence>
<dbReference type="Ensembl" id="ENSNMLT00000025925.1">
    <property type="protein sequence ID" value="ENSNMLP00000023168.1"/>
    <property type="gene ID" value="ENSNMLG00000014926.1"/>
</dbReference>
<keyword evidence="10 17" id="KW-0807">Transducer</keyword>
<name>A0A8C6TTT0_9GOBI</name>
<evidence type="ECO:0000256" key="6">
    <source>
        <dbReference type="ARBA" id="ARBA00023040"/>
    </source>
</evidence>
<dbReference type="InterPro" id="IPR017452">
    <property type="entry name" value="GPCR_Rhodpsn_7TM"/>
</dbReference>
<feature type="transmembrane region" description="Helical" evidence="18">
    <location>
        <begin position="230"/>
        <end position="252"/>
    </location>
</feature>
<evidence type="ECO:0000256" key="4">
    <source>
        <dbReference type="ARBA" id="ARBA00022692"/>
    </source>
</evidence>
<dbReference type="Gene3D" id="1.20.1070.10">
    <property type="entry name" value="Rhodopsin 7-helix transmembrane proteins"/>
    <property type="match status" value="1"/>
</dbReference>
<evidence type="ECO:0000256" key="18">
    <source>
        <dbReference type="SAM" id="Phobius"/>
    </source>
</evidence>
<keyword evidence="4 17" id="KW-0812">Transmembrane</keyword>
<keyword evidence="6 17" id="KW-0297">G-protein coupled receptor</keyword>
<evidence type="ECO:0000256" key="17">
    <source>
        <dbReference type="RuleBase" id="RU000688"/>
    </source>
</evidence>
<dbReference type="InterPro" id="IPR000276">
    <property type="entry name" value="GPCR_Rhodpsn"/>
</dbReference>
<evidence type="ECO:0000256" key="5">
    <source>
        <dbReference type="ARBA" id="ARBA00022989"/>
    </source>
</evidence>
<evidence type="ECO:0000256" key="14">
    <source>
        <dbReference type="ARBA" id="ARBA00079958"/>
    </source>
</evidence>
<comment type="function">
    <text evidence="11">Receptor for the orexigenic neuropeptide QRFP. The activity of this receptor is mediated by G proteins that modulate adenylate cyclase activity and intracellular calcium levels.</text>
</comment>
<dbReference type="Proteomes" id="UP000694523">
    <property type="component" value="Unplaced"/>
</dbReference>
<evidence type="ECO:0000256" key="1">
    <source>
        <dbReference type="ARBA" id="ARBA00004651"/>
    </source>
</evidence>
<dbReference type="SUPFAM" id="SSF81321">
    <property type="entry name" value="Family A G protein-coupled receptor-like"/>
    <property type="match status" value="1"/>
</dbReference>
<dbReference type="CDD" id="cd15205">
    <property type="entry name" value="7tmA_QRFPR"/>
    <property type="match status" value="1"/>
</dbReference>
<reference evidence="20" key="1">
    <citation type="submission" date="2025-08" db="UniProtKB">
        <authorList>
            <consortium name="Ensembl"/>
        </authorList>
    </citation>
    <scope>IDENTIFICATION</scope>
</reference>
<dbReference type="GO" id="GO:0005886">
    <property type="term" value="C:plasma membrane"/>
    <property type="evidence" value="ECO:0007669"/>
    <property type="project" value="UniProtKB-SubCell"/>
</dbReference>
<comment type="similarity">
    <text evidence="2 17">Belongs to the G-protein coupled receptor 1 family.</text>
</comment>
<reference evidence="20" key="2">
    <citation type="submission" date="2025-09" db="UniProtKB">
        <authorList>
            <consortium name="Ensembl"/>
        </authorList>
    </citation>
    <scope>IDENTIFICATION</scope>
</reference>
<keyword evidence="21" id="KW-1185">Reference proteome</keyword>
<evidence type="ECO:0000256" key="3">
    <source>
        <dbReference type="ARBA" id="ARBA00022475"/>
    </source>
</evidence>
<feature type="transmembrane region" description="Helical" evidence="18">
    <location>
        <begin position="281"/>
        <end position="299"/>
    </location>
</feature>
<evidence type="ECO:0000259" key="19">
    <source>
        <dbReference type="PROSITE" id="PS50262"/>
    </source>
</evidence>
<evidence type="ECO:0000256" key="13">
    <source>
        <dbReference type="ARBA" id="ARBA00079726"/>
    </source>
</evidence>
<evidence type="ECO:0000313" key="21">
    <source>
        <dbReference type="Proteomes" id="UP000694523"/>
    </source>
</evidence>
<feature type="transmembrane region" description="Helical" evidence="18">
    <location>
        <begin position="132"/>
        <end position="150"/>
    </location>
</feature>
<keyword evidence="9" id="KW-0325">Glycoprotein</keyword>